<evidence type="ECO:0000256" key="10">
    <source>
        <dbReference type="HAMAP-Rule" id="MF_00049"/>
    </source>
</evidence>
<gene>
    <name evidence="10" type="primary">leuS</name>
    <name evidence="12" type="ORF">UW53_C0006G0023</name>
</gene>
<sequence length="957" mass="110079">MPYDHKKIEKKWQKEWEKSKIYETNDQPKADWPRARNFYVLVEFPYPSGNLHTGHWYAFSVPDIFARKKRMEGKNVLFPIGFDAFGLPAENAAIKRGLNPKKWTYGNIDYMRKQIKSMGASFDWSREVITSDPEYYKWTQWIFLQFFKKGLAYQAETSVNWCPKDKTVLANEQIVGGCCERCGAEVEQKQMKQWMLKITNYADRLLFGLDKLNWKEEIKEAQRNWIGKSEGAEIEFRIKNLEFKIKVFTTRPDTLFGATYMVLAPEHPLISNLKPLISNLKEVERYIDVAKKKTQLQRQKAEKEKTGVELKGIKAVNPANKEEIPIWVADYVFMGYGTGAIMAVPAHDQRDFEFAKKFGLQTRTVVEPVTGELRENEEFRKSIVAVVEDSKTGKFLSINWGPKLGGNLFVGGGIDGAENYEAAACREIQEETGYKNLKLVSVSEKIHHHYVAFSKNVNRNINATGLHFQLLNNEKTPPRLENTEKEKFSLEWLSKTEVLDKVKDQLHSLVFRRLILGEAYAGSGIMVNSGKFDGMDSEKAKKTITEFVGGEIKTQYRLRDWVVSRQRYWGAPIPIIYCLKDGALAAPEKDLPVLLPEIKDYKPRSDGKSPLAKAEKWLKVKCPKCGSVAERETDTLDTFVDSSWYFLRYCDPKNEKEFAQKRKMENWMPVDLYSGGAEHTTMHLLYSRFWYEAMFDSGLIPKELGDEPYKDRRNRGIILGPDGQKMSKSKGNVIDPDEYVAKFGADTVRMYLAFIGPYNEAGSYPWNPQGILGIRRFLDRVWKFASPRGKTLGVFRDSTPSVEERGDFARALNKTIKKVGEDIEEFHFNTAVSALMVLLNEMEKVGASSENFSVFLKLLAPFAPHLAEELWSRLGNKASIHFEPWPKYDPKLVEENTFELIIQINGKVRDKFEVPVNISQSEAERLTLAREKVKLALENRKPRKIIFVPRRLVNIVV</sequence>
<dbReference type="PANTHER" id="PTHR43740:SF2">
    <property type="entry name" value="LEUCINE--TRNA LIGASE, MITOCHONDRIAL"/>
    <property type="match status" value="1"/>
</dbReference>
<evidence type="ECO:0000259" key="11">
    <source>
        <dbReference type="PROSITE" id="PS51462"/>
    </source>
</evidence>
<keyword evidence="6 10" id="KW-0067">ATP-binding</keyword>
<dbReference type="FunFam" id="3.40.50.620:FF:000003">
    <property type="entry name" value="Leucine--tRNA ligase"/>
    <property type="match status" value="1"/>
</dbReference>
<comment type="caution">
    <text evidence="12">The sequence shown here is derived from an EMBL/GenBank/DDBJ whole genome shotgun (WGS) entry which is preliminary data.</text>
</comment>
<evidence type="ECO:0000256" key="1">
    <source>
        <dbReference type="ARBA" id="ARBA00005594"/>
    </source>
</evidence>
<dbReference type="FunFam" id="1.10.730.10:FF:000002">
    <property type="entry name" value="Leucine--tRNA ligase"/>
    <property type="match status" value="1"/>
</dbReference>
<dbReference type="SUPFAM" id="SSF50677">
    <property type="entry name" value="ValRS/IleRS/LeuRS editing domain"/>
    <property type="match status" value="1"/>
</dbReference>
<dbReference type="AlphaFoldDB" id="A0A0G1IKF5"/>
<dbReference type="InterPro" id="IPR014729">
    <property type="entry name" value="Rossmann-like_a/b/a_fold"/>
</dbReference>
<feature type="domain" description="Nudix hydrolase" evidence="11">
    <location>
        <begin position="378"/>
        <end position="519"/>
    </location>
</feature>
<dbReference type="InterPro" id="IPR000086">
    <property type="entry name" value="NUDIX_hydrolase_dom"/>
</dbReference>
<dbReference type="InterPro" id="IPR009008">
    <property type="entry name" value="Val/Leu/Ile-tRNA-synth_edit"/>
</dbReference>
<dbReference type="InterPro" id="IPR002302">
    <property type="entry name" value="Leu-tRNA-ligase"/>
</dbReference>
<dbReference type="GO" id="GO:0002161">
    <property type="term" value="F:aminoacyl-tRNA deacylase activity"/>
    <property type="evidence" value="ECO:0007669"/>
    <property type="project" value="InterPro"/>
</dbReference>
<dbReference type="CDD" id="cd07958">
    <property type="entry name" value="Anticodon_Ia_Leu_BEm"/>
    <property type="match status" value="1"/>
</dbReference>
<comment type="similarity">
    <text evidence="1 10">Belongs to the class-I aminoacyl-tRNA synthetase family.</text>
</comment>
<keyword evidence="8 10" id="KW-0030">Aminoacyl-tRNA synthetase</keyword>
<dbReference type="Gene3D" id="3.10.20.590">
    <property type="match status" value="1"/>
</dbReference>
<keyword evidence="5" id="KW-0378">Hydrolase</keyword>
<dbReference type="PROSITE" id="PS00893">
    <property type="entry name" value="NUDIX_BOX"/>
    <property type="match status" value="1"/>
</dbReference>
<evidence type="ECO:0000256" key="2">
    <source>
        <dbReference type="ARBA" id="ARBA00022490"/>
    </source>
</evidence>
<dbReference type="GO" id="GO:0005524">
    <property type="term" value="F:ATP binding"/>
    <property type="evidence" value="ECO:0007669"/>
    <property type="project" value="UniProtKB-UniRule"/>
</dbReference>
<evidence type="ECO:0000256" key="5">
    <source>
        <dbReference type="ARBA" id="ARBA00022801"/>
    </source>
</evidence>
<dbReference type="Pfam" id="PF08264">
    <property type="entry name" value="Anticodon_1"/>
    <property type="match status" value="1"/>
</dbReference>
<dbReference type="GO" id="GO:0006429">
    <property type="term" value="P:leucyl-tRNA aminoacylation"/>
    <property type="evidence" value="ECO:0007669"/>
    <property type="project" value="UniProtKB-UniRule"/>
</dbReference>
<keyword evidence="7 10" id="KW-0648">Protein biosynthesis</keyword>
<dbReference type="Pfam" id="PF00293">
    <property type="entry name" value="NUDIX"/>
    <property type="match status" value="1"/>
</dbReference>
<dbReference type="SUPFAM" id="SSF47323">
    <property type="entry name" value="Anticodon-binding domain of a subclass of class I aminoacyl-tRNA synthetases"/>
    <property type="match status" value="1"/>
</dbReference>
<comment type="subcellular location">
    <subcellularLocation>
        <location evidence="10">Cytoplasm</location>
    </subcellularLocation>
</comment>
<dbReference type="InterPro" id="IPR025709">
    <property type="entry name" value="Leu_tRNA-synth_edit"/>
</dbReference>
<dbReference type="HAMAP" id="MF_00049_B">
    <property type="entry name" value="Leu_tRNA_synth_B"/>
    <property type="match status" value="1"/>
</dbReference>
<comment type="catalytic activity">
    <reaction evidence="9 10">
        <text>tRNA(Leu) + L-leucine + ATP = L-leucyl-tRNA(Leu) + AMP + diphosphate</text>
        <dbReference type="Rhea" id="RHEA:11688"/>
        <dbReference type="Rhea" id="RHEA-COMP:9613"/>
        <dbReference type="Rhea" id="RHEA-COMP:9622"/>
        <dbReference type="ChEBI" id="CHEBI:30616"/>
        <dbReference type="ChEBI" id="CHEBI:33019"/>
        <dbReference type="ChEBI" id="CHEBI:57427"/>
        <dbReference type="ChEBI" id="CHEBI:78442"/>
        <dbReference type="ChEBI" id="CHEBI:78494"/>
        <dbReference type="ChEBI" id="CHEBI:456215"/>
        <dbReference type="EC" id="6.1.1.4"/>
    </reaction>
</comment>
<feature type="short sequence motif" description="'KMSKS' region" evidence="10">
    <location>
        <begin position="725"/>
        <end position="729"/>
    </location>
</feature>
<evidence type="ECO:0000313" key="13">
    <source>
        <dbReference type="Proteomes" id="UP000034087"/>
    </source>
</evidence>
<dbReference type="GO" id="GO:0005829">
    <property type="term" value="C:cytosol"/>
    <property type="evidence" value="ECO:0007669"/>
    <property type="project" value="TreeGrafter"/>
</dbReference>
<name>A0A0G1IKF5_9BACT</name>
<accession>A0A0G1IKF5</accession>
<dbReference type="PATRIC" id="fig|1618645.3.peg.515"/>
<protein>
    <recommendedName>
        <fullName evidence="10">Leucine--tRNA ligase</fullName>
        <ecNumber evidence="10">6.1.1.4</ecNumber>
    </recommendedName>
    <alternativeName>
        <fullName evidence="10">Leucyl-tRNA synthetase</fullName>
        <shortName evidence="10">LeuRS</shortName>
    </alternativeName>
</protein>
<dbReference type="InterPro" id="IPR015413">
    <property type="entry name" value="Methionyl/Leucyl_tRNA_Synth"/>
</dbReference>
<dbReference type="Gene3D" id="1.10.730.10">
    <property type="entry name" value="Isoleucyl-tRNA Synthetase, Domain 1"/>
    <property type="match status" value="1"/>
</dbReference>
<dbReference type="SUPFAM" id="SSF55811">
    <property type="entry name" value="Nudix"/>
    <property type="match status" value="1"/>
</dbReference>
<keyword evidence="2 10" id="KW-0963">Cytoplasm</keyword>
<organism evidence="12 13">
    <name type="scientific">Candidatus Giovannonibacteria bacterium GW2011_GWA1_44_25</name>
    <dbReference type="NCBI Taxonomy" id="1618645"/>
    <lineage>
        <taxon>Bacteria</taxon>
        <taxon>Candidatus Giovannoniibacteriota</taxon>
    </lineage>
</organism>
<dbReference type="FunFam" id="3.40.50.620:FF:000056">
    <property type="entry name" value="Leucine--tRNA ligase"/>
    <property type="match status" value="1"/>
</dbReference>
<dbReference type="PANTHER" id="PTHR43740">
    <property type="entry name" value="LEUCYL-TRNA SYNTHETASE"/>
    <property type="match status" value="1"/>
</dbReference>
<dbReference type="InterPro" id="IPR002300">
    <property type="entry name" value="aa-tRNA-synth_Ia"/>
</dbReference>
<dbReference type="InterPro" id="IPR009080">
    <property type="entry name" value="tRNAsynth_Ia_anticodon-bd"/>
</dbReference>
<evidence type="ECO:0000256" key="6">
    <source>
        <dbReference type="ARBA" id="ARBA00022840"/>
    </source>
</evidence>
<dbReference type="Gene3D" id="3.40.50.620">
    <property type="entry name" value="HUPs"/>
    <property type="match status" value="2"/>
</dbReference>
<dbReference type="EC" id="6.1.1.4" evidence="10"/>
<evidence type="ECO:0000313" key="12">
    <source>
        <dbReference type="EMBL" id="KKT59876.1"/>
    </source>
</evidence>
<dbReference type="Gene3D" id="3.90.740.10">
    <property type="entry name" value="Valyl/Leucyl/Isoleucyl-tRNA synthetase, editing domain"/>
    <property type="match status" value="1"/>
</dbReference>
<evidence type="ECO:0000256" key="9">
    <source>
        <dbReference type="ARBA" id="ARBA00047469"/>
    </source>
</evidence>
<dbReference type="InterPro" id="IPR013155">
    <property type="entry name" value="M/V/L/I-tRNA-synth_anticd-bd"/>
</dbReference>
<evidence type="ECO:0000256" key="3">
    <source>
        <dbReference type="ARBA" id="ARBA00022598"/>
    </source>
</evidence>
<dbReference type="PRINTS" id="PR00985">
    <property type="entry name" value="TRNASYNTHLEU"/>
</dbReference>
<dbReference type="CDD" id="cd00812">
    <property type="entry name" value="LeuRS_core"/>
    <property type="match status" value="1"/>
</dbReference>
<dbReference type="GO" id="GO:0004823">
    <property type="term" value="F:leucine-tRNA ligase activity"/>
    <property type="evidence" value="ECO:0007669"/>
    <property type="project" value="UniProtKB-UniRule"/>
</dbReference>
<evidence type="ECO:0000256" key="7">
    <source>
        <dbReference type="ARBA" id="ARBA00022917"/>
    </source>
</evidence>
<proteinExistence type="inferred from homology"/>
<comment type="caution">
    <text evidence="10">Lacks conserved residue(s) required for the propagation of feature annotation.</text>
</comment>
<dbReference type="InterPro" id="IPR020084">
    <property type="entry name" value="NUDIX_hydrolase_CS"/>
</dbReference>
<keyword evidence="4 10" id="KW-0547">Nucleotide-binding</keyword>
<dbReference type="SUPFAM" id="SSF52374">
    <property type="entry name" value="Nucleotidylyl transferase"/>
    <property type="match status" value="1"/>
</dbReference>
<dbReference type="Pfam" id="PF09334">
    <property type="entry name" value="tRNA-synt_1g"/>
    <property type="match status" value="1"/>
</dbReference>
<reference evidence="12 13" key="1">
    <citation type="journal article" date="2015" name="Nature">
        <title>rRNA introns, odd ribosomes, and small enigmatic genomes across a large radiation of phyla.</title>
        <authorList>
            <person name="Brown C.T."/>
            <person name="Hug L.A."/>
            <person name="Thomas B.C."/>
            <person name="Sharon I."/>
            <person name="Castelle C.J."/>
            <person name="Singh A."/>
            <person name="Wilkins M.J."/>
            <person name="Williams K.H."/>
            <person name="Banfield J.F."/>
        </authorList>
    </citation>
    <scope>NUCLEOTIDE SEQUENCE [LARGE SCALE GENOMIC DNA]</scope>
</reference>
<dbReference type="EMBL" id="LCIR01000006">
    <property type="protein sequence ID" value="KKT59876.1"/>
    <property type="molecule type" value="Genomic_DNA"/>
</dbReference>
<evidence type="ECO:0000256" key="4">
    <source>
        <dbReference type="ARBA" id="ARBA00022741"/>
    </source>
</evidence>
<dbReference type="NCBIfam" id="TIGR00396">
    <property type="entry name" value="leuS_bact"/>
    <property type="match status" value="1"/>
</dbReference>
<dbReference type="Gene3D" id="3.90.79.10">
    <property type="entry name" value="Nucleoside Triphosphate Pyrophosphohydrolase"/>
    <property type="match status" value="1"/>
</dbReference>
<evidence type="ECO:0000256" key="8">
    <source>
        <dbReference type="ARBA" id="ARBA00023146"/>
    </source>
</evidence>
<feature type="binding site" evidence="10">
    <location>
        <position position="728"/>
    </location>
    <ligand>
        <name>ATP</name>
        <dbReference type="ChEBI" id="CHEBI:30616"/>
    </ligand>
</feature>
<dbReference type="Pfam" id="PF00133">
    <property type="entry name" value="tRNA-synt_1"/>
    <property type="match status" value="1"/>
</dbReference>
<dbReference type="PROSITE" id="PS51462">
    <property type="entry name" value="NUDIX"/>
    <property type="match status" value="1"/>
</dbReference>
<dbReference type="InterPro" id="IPR015797">
    <property type="entry name" value="NUDIX_hydrolase-like_dom_sf"/>
</dbReference>
<dbReference type="Pfam" id="PF13603">
    <property type="entry name" value="tRNA-synt_1_2"/>
    <property type="match status" value="1"/>
</dbReference>
<dbReference type="Proteomes" id="UP000034087">
    <property type="component" value="Unassembled WGS sequence"/>
</dbReference>
<keyword evidence="3 10" id="KW-0436">Ligase</keyword>